<accession>A0ABS4GP26</accession>
<feature type="transmembrane region" description="Helical" evidence="1">
    <location>
        <begin position="35"/>
        <end position="54"/>
    </location>
</feature>
<organism evidence="2 3">
    <name type="scientific">Ammoniphilus resinae</name>
    <dbReference type="NCBI Taxonomy" id="861532"/>
    <lineage>
        <taxon>Bacteria</taxon>
        <taxon>Bacillati</taxon>
        <taxon>Bacillota</taxon>
        <taxon>Bacilli</taxon>
        <taxon>Bacillales</taxon>
        <taxon>Paenibacillaceae</taxon>
        <taxon>Aneurinibacillus group</taxon>
        <taxon>Ammoniphilus</taxon>
    </lineage>
</organism>
<keyword evidence="1" id="KW-0812">Transmembrane</keyword>
<dbReference type="EMBL" id="JAGGKT010000004">
    <property type="protein sequence ID" value="MBP1931872.1"/>
    <property type="molecule type" value="Genomic_DNA"/>
</dbReference>
<keyword evidence="3" id="KW-1185">Reference proteome</keyword>
<evidence type="ECO:0000313" key="3">
    <source>
        <dbReference type="Proteomes" id="UP001519343"/>
    </source>
</evidence>
<comment type="caution">
    <text evidence="2">The sequence shown here is derived from an EMBL/GenBank/DDBJ whole genome shotgun (WGS) entry which is preliminary data.</text>
</comment>
<dbReference type="Proteomes" id="UP001519343">
    <property type="component" value="Unassembled WGS sequence"/>
</dbReference>
<name>A0ABS4GP26_9BACL</name>
<keyword evidence="1" id="KW-0472">Membrane</keyword>
<protein>
    <submittedName>
        <fullName evidence="2">Uncharacterized protein</fullName>
    </submittedName>
</protein>
<feature type="transmembrane region" description="Helical" evidence="1">
    <location>
        <begin position="12"/>
        <end position="29"/>
    </location>
</feature>
<evidence type="ECO:0000256" key="1">
    <source>
        <dbReference type="SAM" id="Phobius"/>
    </source>
</evidence>
<keyword evidence="1" id="KW-1133">Transmembrane helix</keyword>
<gene>
    <name evidence="2" type="ORF">J2Z37_001873</name>
</gene>
<sequence length="144" mass="16773">MKKSEMLKLISEYFLIIILGIACITLNLVASDFQFNLPFLFLIILTILYCYLFIKVPQKLVLLLLDITKKRIKTKNGVFIDSYKAPKNNYLFVTLYYVVIEPSIGRKEVFVSKKQFHFKRGIPISVEYLKHSKLIVKIKPLAPL</sequence>
<dbReference type="RefSeq" id="WP_209809950.1">
    <property type="nucleotide sequence ID" value="NZ_JAGGKT010000004.1"/>
</dbReference>
<dbReference type="PROSITE" id="PS51257">
    <property type="entry name" value="PROKAR_LIPOPROTEIN"/>
    <property type="match status" value="1"/>
</dbReference>
<proteinExistence type="predicted"/>
<evidence type="ECO:0000313" key="2">
    <source>
        <dbReference type="EMBL" id="MBP1931872.1"/>
    </source>
</evidence>
<reference evidence="2 3" key="1">
    <citation type="submission" date="2021-03" db="EMBL/GenBank/DDBJ databases">
        <title>Genomic Encyclopedia of Type Strains, Phase IV (KMG-IV): sequencing the most valuable type-strain genomes for metagenomic binning, comparative biology and taxonomic classification.</title>
        <authorList>
            <person name="Goeker M."/>
        </authorList>
    </citation>
    <scope>NUCLEOTIDE SEQUENCE [LARGE SCALE GENOMIC DNA]</scope>
    <source>
        <strain evidence="2 3">DSM 24738</strain>
    </source>
</reference>